<organism evidence="2 3">
    <name type="scientific">Arabis nemorensis</name>
    <dbReference type="NCBI Taxonomy" id="586526"/>
    <lineage>
        <taxon>Eukaryota</taxon>
        <taxon>Viridiplantae</taxon>
        <taxon>Streptophyta</taxon>
        <taxon>Embryophyta</taxon>
        <taxon>Tracheophyta</taxon>
        <taxon>Spermatophyta</taxon>
        <taxon>Magnoliopsida</taxon>
        <taxon>eudicotyledons</taxon>
        <taxon>Gunneridae</taxon>
        <taxon>Pentapetalae</taxon>
        <taxon>rosids</taxon>
        <taxon>malvids</taxon>
        <taxon>Brassicales</taxon>
        <taxon>Brassicaceae</taxon>
        <taxon>Arabideae</taxon>
        <taxon>Arabis</taxon>
    </lineage>
</organism>
<dbReference type="Proteomes" id="UP000489600">
    <property type="component" value="Unassembled WGS sequence"/>
</dbReference>
<feature type="compositionally biased region" description="Basic and acidic residues" evidence="1">
    <location>
        <begin position="121"/>
        <end position="130"/>
    </location>
</feature>
<comment type="caution">
    <text evidence="2">The sequence shown here is derived from an EMBL/GenBank/DDBJ whole genome shotgun (WGS) entry which is preliminary data.</text>
</comment>
<feature type="region of interest" description="Disordered" evidence="1">
    <location>
        <begin position="91"/>
        <end position="181"/>
    </location>
</feature>
<evidence type="ECO:0000256" key="1">
    <source>
        <dbReference type="SAM" id="MobiDB-lite"/>
    </source>
</evidence>
<feature type="compositionally biased region" description="Polar residues" evidence="1">
    <location>
        <begin position="154"/>
        <end position="178"/>
    </location>
</feature>
<feature type="compositionally biased region" description="Basic and acidic residues" evidence="1">
    <location>
        <begin position="1"/>
        <end position="14"/>
    </location>
</feature>
<protein>
    <submittedName>
        <fullName evidence="2">Uncharacterized protein</fullName>
    </submittedName>
</protein>
<sequence>MRLDHEQQDCRFGNKDISGSGNPRGNRGINRDNTLGRLEETKQRRWDRKVYAQAGSSQRYNPPSRPLCLQRDDTYDNFLVVRERKSRETMFTYQSRERADGSTTRSYDHGAPPRYRQPPYHWKEVSRPRPQEVLPRDSSGSRHVSPRRSHSHQKTFLTSSPTGVNSGQGNGYTTSLGSGRSRRLALERVSNEYNNTIMNPPRGVLSNSSNLQDVEIRVEESPFTRSRVSPFGMRHLFLQRDELVFKTVWDLHKPI</sequence>
<gene>
    <name evidence="2" type="ORF">ANE_LOCUS22443</name>
</gene>
<dbReference type="EMBL" id="CABITT030000007">
    <property type="protein sequence ID" value="VVB11999.1"/>
    <property type="molecule type" value="Genomic_DNA"/>
</dbReference>
<feature type="compositionally biased region" description="Basic residues" evidence="1">
    <location>
        <begin position="144"/>
        <end position="153"/>
    </location>
</feature>
<accession>A0A565CEF4</accession>
<proteinExistence type="predicted"/>
<evidence type="ECO:0000313" key="3">
    <source>
        <dbReference type="Proteomes" id="UP000489600"/>
    </source>
</evidence>
<feature type="region of interest" description="Disordered" evidence="1">
    <location>
        <begin position="1"/>
        <end position="36"/>
    </location>
</feature>
<name>A0A565CEF4_9BRAS</name>
<dbReference type="AlphaFoldDB" id="A0A565CEF4"/>
<evidence type="ECO:0000313" key="2">
    <source>
        <dbReference type="EMBL" id="VVB11999.1"/>
    </source>
</evidence>
<reference evidence="2" key="1">
    <citation type="submission" date="2019-07" db="EMBL/GenBank/DDBJ databases">
        <authorList>
            <person name="Dittberner H."/>
        </authorList>
    </citation>
    <scope>NUCLEOTIDE SEQUENCE [LARGE SCALE GENOMIC DNA]</scope>
</reference>
<keyword evidence="3" id="KW-1185">Reference proteome</keyword>